<feature type="non-terminal residue" evidence="1">
    <location>
        <position position="1"/>
    </location>
</feature>
<evidence type="ECO:0000313" key="1">
    <source>
        <dbReference type="EMBL" id="CDW50659.1"/>
    </source>
</evidence>
<name>A0A0K2VJL8_LEPSM</name>
<dbReference type="EMBL" id="HACA01033298">
    <property type="protein sequence ID" value="CDW50659.1"/>
    <property type="molecule type" value="Transcribed_RNA"/>
</dbReference>
<protein>
    <submittedName>
        <fullName evidence="1">Uncharacterized protein</fullName>
    </submittedName>
</protein>
<sequence>FLAQTHVAIIFAGFEFGRHCCVDHLGDGDKSDISPERGLPEGYPPVDLDPTCYKFYICGYINVQ</sequence>
<reference evidence="1" key="1">
    <citation type="submission" date="2014-05" db="EMBL/GenBank/DDBJ databases">
        <authorList>
            <person name="Chronopoulou M."/>
        </authorList>
    </citation>
    <scope>NUCLEOTIDE SEQUENCE</scope>
    <source>
        <tissue evidence="1">Whole organism</tissue>
    </source>
</reference>
<accession>A0A0K2VJL8</accession>
<organism evidence="1">
    <name type="scientific">Lepeophtheirus salmonis</name>
    <name type="common">Salmon louse</name>
    <name type="synonym">Caligus salmonis</name>
    <dbReference type="NCBI Taxonomy" id="72036"/>
    <lineage>
        <taxon>Eukaryota</taxon>
        <taxon>Metazoa</taxon>
        <taxon>Ecdysozoa</taxon>
        <taxon>Arthropoda</taxon>
        <taxon>Crustacea</taxon>
        <taxon>Multicrustacea</taxon>
        <taxon>Hexanauplia</taxon>
        <taxon>Copepoda</taxon>
        <taxon>Siphonostomatoida</taxon>
        <taxon>Caligidae</taxon>
        <taxon>Lepeophtheirus</taxon>
    </lineage>
</organism>
<proteinExistence type="predicted"/>
<dbReference type="AlphaFoldDB" id="A0A0K2VJL8"/>